<evidence type="ECO:0000256" key="6">
    <source>
        <dbReference type="ARBA" id="ARBA00022840"/>
    </source>
</evidence>
<keyword evidence="13" id="KW-1185">Reference proteome</keyword>
<dbReference type="Gene3D" id="3.90.650.10">
    <property type="entry name" value="PurM-like C-terminal domain"/>
    <property type="match status" value="1"/>
</dbReference>
<dbReference type="GO" id="GO:0016260">
    <property type="term" value="P:selenocysteine biosynthetic process"/>
    <property type="evidence" value="ECO:0007669"/>
    <property type="project" value="InterPro"/>
</dbReference>
<dbReference type="GO" id="GO:0000287">
    <property type="term" value="F:magnesium ion binding"/>
    <property type="evidence" value="ECO:0007669"/>
    <property type="project" value="UniProtKB-UniRule"/>
</dbReference>
<dbReference type="FunFam" id="3.90.650.10:FF:000004">
    <property type="entry name" value="Selenide, water dikinase"/>
    <property type="match status" value="1"/>
</dbReference>
<dbReference type="SUPFAM" id="SSF56042">
    <property type="entry name" value="PurM C-terminal domain-like"/>
    <property type="match status" value="1"/>
</dbReference>
<name>A0A162M7W7_9FIRM</name>
<feature type="binding site" evidence="9">
    <location>
        <position position="66"/>
    </location>
    <ligand>
        <name>Mg(2+)</name>
        <dbReference type="ChEBI" id="CHEBI:18420"/>
    </ligand>
</feature>
<dbReference type="PANTHER" id="PTHR10256">
    <property type="entry name" value="SELENIDE, WATER DIKINASE"/>
    <property type="match status" value="1"/>
</dbReference>
<dbReference type="InterPro" id="IPR036921">
    <property type="entry name" value="PurM-like_N_sf"/>
</dbReference>
<dbReference type="InterPro" id="IPR036676">
    <property type="entry name" value="PurM-like_C_sf"/>
</dbReference>
<feature type="binding site" evidence="9">
    <location>
        <position position="201"/>
    </location>
    <ligand>
        <name>Mg(2+)</name>
        <dbReference type="ChEBI" id="CHEBI:18420"/>
    </ligand>
</feature>
<dbReference type="STRING" id="520767.ATZ99_19140"/>
<dbReference type="GO" id="GO:0004756">
    <property type="term" value="F:selenide, water dikinase activity"/>
    <property type="evidence" value="ECO:0007669"/>
    <property type="project" value="UniProtKB-UniRule"/>
</dbReference>
<dbReference type="InterPro" id="IPR004536">
    <property type="entry name" value="SPS/SelD"/>
</dbReference>
<dbReference type="PANTHER" id="PTHR10256:SF0">
    <property type="entry name" value="INACTIVE SELENIDE, WATER DIKINASE-LIKE PROTEIN-RELATED"/>
    <property type="match status" value="1"/>
</dbReference>
<keyword evidence="3 9" id="KW-0479">Metal-binding</keyword>
<sequence>MLAEVLKNIPTMKSEYLLVGIDTSDDAAVYKIDETTALIHTIDFFTPIIDDPYLFGKIAACNSLSDVYAMGGTPLLALNIVGFPEELVEDILPLVLKGGADMVKESGAIIAGGHTIKNPEAFYGLSVIGIVNPENITTNSHSKPGDVLIITKPIGTGIIATAYKAQMIKDKILEIAVEVMCTLNNKASFCAVSAGVKAMTDITGFGLLGHAFEMAEASNVSFEIEVDDVPIIEGTDELASMGLLPAGLYANRKYLKEKVELTKEVRDEIFDLLFDPQTSGGLLISCPEDKLDILYTNFKEQNFKDAYIIGRVIEKKEKRIYLK</sequence>
<comment type="function">
    <text evidence="9">Synthesizes selenophosphate from selenide and ATP.</text>
</comment>
<comment type="cofactor">
    <cofactor evidence="9">
        <name>Mg(2+)</name>
        <dbReference type="ChEBI" id="CHEBI:18420"/>
    </cofactor>
    <text evidence="9">Binds 1 Mg(2+) ion per monomer.</text>
</comment>
<evidence type="ECO:0000313" key="12">
    <source>
        <dbReference type="EMBL" id="KYO64486.1"/>
    </source>
</evidence>
<comment type="caution">
    <text evidence="12">The sequence shown here is derived from an EMBL/GenBank/DDBJ whole genome shotgun (WGS) entry which is preliminary data.</text>
</comment>
<feature type="binding site" evidence="9">
    <location>
        <begin position="113"/>
        <end position="115"/>
    </location>
    <ligand>
        <name>ATP</name>
        <dbReference type="ChEBI" id="CHEBI:30616"/>
        <note>ligand shared between dimeric partners</note>
    </ligand>
</feature>
<reference evidence="12 13" key="1">
    <citation type="submission" date="2015-12" db="EMBL/GenBank/DDBJ databases">
        <title>Draft genome of Thermovenabulum gondwanense isolated from a red thermophilic microbial mat colonisisng an outflow channel of a bore well.</title>
        <authorList>
            <person name="Patel B.K."/>
        </authorList>
    </citation>
    <scope>NUCLEOTIDE SEQUENCE [LARGE SCALE GENOMIC DNA]</scope>
    <source>
        <strain evidence="12 13">R270</strain>
    </source>
</reference>
<dbReference type="EC" id="2.7.9.3" evidence="9"/>
<evidence type="ECO:0000313" key="13">
    <source>
        <dbReference type="Proteomes" id="UP000075737"/>
    </source>
</evidence>
<feature type="binding site" description="in other chain" evidence="9">
    <location>
        <begin position="23"/>
        <end position="25"/>
    </location>
    <ligand>
        <name>ATP</name>
        <dbReference type="ChEBI" id="CHEBI:30616"/>
        <note>ligand shared between dimeric partners</note>
    </ligand>
</feature>
<dbReference type="PATRIC" id="fig|520767.4.peg.2041"/>
<evidence type="ECO:0000259" key="11">
    <source>
        <dbReference type="Pfam" id="PF02769"/>
    </source>
</evidence>
<dbReference type="EMBL" id="LOHZ01000042">
    <property type="protein sequence ID" value="KYO64486.1"/>
    <property type="molecule type" value="Genomic_DNA"/>
</dbReference>
<dbReference type="Gene3D" id="3.30.1330.10">
    <property type="entry name" value="PurM-like, N-terminal domain"/>
    <property type="match status" value="1"/>
</dbReference>
<comment type="subunit">
    <text evidence="9">Homodimer.</text>
</comment>
<comment type="caution">
    <text evidence="9">Lacks conserved residue(s) required for the propagation of feature annotation.</text>
</comment>
<feature type="domain" description="PurM-like C-terminal" evidence="11">
    <location>
        <begin position="143"/>
        <end position="322"/>
    </location>
</feature>
<dbReference type="Pfam" id="PF02769">
    <property type="entry name" value="AIRS_C"/>
    <property type="match status" value="1"/>
</dbReference>
<protein>
    <recommendedName>
        <fullName evidence="9">Selenide, water dikinase</fullName>
        <ecNumber evidence="9">2.7.9.3</ecNumber>
    </recommendedName>
    <alternativeName>
        <fullName evidence="9">Selenium donor protein</fullName>
    </alternativeName>
    <alternativeName>
        <fullName evidence="9">Selenophosphate synthase</fullName>
    </alternativeName>
</protein>
<feature type="binding site" description="in other chain" evidence="9">
    <location>
        <position position="43"/>
    </location>
    <ligand>
        <name>ATP</name>
        <dbReference type="ChEBI" id="CHEBI:30616"/>
        <note>ligand shared between dimeric partners</note>
    </ligand>
</feature>
<dbReference type="AlphaFoldDB" id="A0A162M7W7"/>
<dbReference type="Pfam" id="PF00586">
    <property type="entry name" value="AIRS"/>
    <property type="match status" value="1"/>
</dbReference>
<comment type="similarity">
    <text evidence="1 9">Belongs to the selenophosphate synthase 1 family. Class I subfamily.</text>
</comment>
<keyword evidence="7 9" id="KW-0460">Magnesium</keyword>
<keyword evidence="5 9" id="KW-0418">Kinase</keyword>
<keyword evidence="4 9" id="KW-0547">Nucleotide-binding</keyword>
<feature type="domain" description="PurM-like N-terminal" evidence="10">
    <location>
        <begin position="25"/>
        <end position="131"/>
    </location>
</feature>
<dbReference type="GO" id="GO:0005737">
    <property type="term" value="C:cytoplasm"/>
    <property type="evidence" value="ECO:0007669"/>
    <property type="project" value="TreeGrafter"/>
</dbReference>
<evidence type="ECO:0000256" key="4">
    <source>
        <dbReference type="ARBA" id="ARBA00022741"/>
    </source>
</evidence>
<dbReference type="PIRSF" id="PIRSF036407">
    <property type="entry name" value="Selenphspht_syn"/>
    <property type="match status" value="1"/>
</dbReference>
<keyword evidence="6 9" id="KW-0067">ATP-binding</keyword>
<comment type="catalytic activity">
    <reaction evidence="9">
        <text>hydrogenselenide + ATP + H2O = selenophosphate + AMP + phosphate + 2 H(+)</text>
        <dbReference type="Rhea" id="RHEA:18737"/>
        <dbReference type="ChEBI" id="CHEBI:15377"/>
        <dbReference type="ChEBI" id="CHEBI:15378"/>
        <dbReference type="ChEBI" id="CHEBI:16144"/>
        <dbReference type="ChEBI" id="CHEBI:29317"/>
        <dbReference type="ChEBI" id="CHEBI:30616"/>
        <dbReference type="ChEBI" id="CHEBI:43474"/>
        <dbReference type="ChEBI" id="CHEBI:456215"/>
        <dbReference type="EC" id="2.7.9.3"/>
    </reaction>
</comment>
<evidence type="ECO:0000256" key="1">
    <source>
        <dbReference type="ARBA" id="ARBA00008026"/>
    </source>
</evidence>
<evidence type="ECO:0000256" key="8">
    <source>
        <dbReference type="ARBA" id="ARBA00023266"/>
    </source>
</evidence>
<feature type="binding site" evidence="9">
    <location>
        <position position="26"/>
    </location>
    <ligand>
        <name>Mg(2+)</name>
        <dbReference type="ChEBI" id="CHEBI:18420"/>
    </ligand>
</feature>
<dbReference type="NCBIfam" id="TIGR00476">
    <property type="entry name" value="selD"/>
    <property type="match status" value="1"/>
</dbReference>
<dbReference type="SUPFAM" id="SSF55326">
    <property type="entry name" value="PurM N-terminal domain-like"/>
    <property type="match status" value="1"/>
</dbReference>
<keyword evidence="8 9" id="KW-0711">Selenium</keyword>
<dbReference type="NCBIfam" id="NF002098">
    <property type="entry name" value="PRK00943.1"/>
    <property type="match status" value="1"/>
</dbReference>
<dbReference type="InterPro" id="IPR016188">
    <property type="entry name" value="PurM-like_N"/>
</dbReference>
<evidence type="ECO:0000259" key="10">
    <source>
        <dbReference type="Pfam" id="PF00586"/>
    </source>
</evidence>
<dbReference type="HAMAP" id="MF_00625">
    <property type="entry name" value="SelD"/>
    <property type="match status" value="1"/>
</dbReference>
<dbReference type="CDD" id="cd02195">
    <property type="entry name" value="SelD"/>
    <property type="match status" value="1"/>
</dbReference>
<evidence type="ECO:0000256" key="5">
    <source>
        <dbReference type="ARBA" id="ARBA00022777"/>
    </source>
</evidence>
<organism evidence="12 13">
    <name type="scientific">Thermovenabulum gondwanense</name>
    <dbReference type="NCBI Taxonomy" id="520767"/>
    <lineage>
        <taxon>Bacteria</taxon>
        <taxon>Bacillati</taxon>
        <taxon>Bacillota</taxon>
        <taxon>Clostridia</taxon>
        <taxon>Thermosediminibacterales</taxon>
        <taxon>Thermosediminibacteraceae</taxon>
        <taxon>Thermovenabulum</taxon>
    </lineage>
</organism>
<evidence type="ECO:0000256" key="9">
    <source>
        <dbReference type="HAMAP-Rule" id="MF_00625"/>
    </source>
</evidence>
<dbReference type="InterPro" id="IPR023061">
    <property type="entry name" value="SelD_I"/>
</dbReference>
<dbReference type="InterPro" id="IPR010918">
    <property type="entry name" value="PurM-like_C_dom"/>
</dbReference>
<evidence type="ECO:0000256" key="7">
    <source>
        <dbReference type="ARBA" id="ARBA00022842"/>
    </source>
</evidence>
<proteinExistence type="inferred from homology"/>
<dbReference type="GO" id="GO:0005524">
    <property type="term" value="F:ATP binding"/>
    <property type="evidence" value="ECO:0007669"/>
    <property type="project" value="UniProtKB-UniRule"/>
</dbReference>
<evidence type="ECO:0000256" key="2">
    <source>
        <dbReference type="ARBA" id="ARBA00022679"/>
    </source>
</evidence>
<feature type="binding site" description="in other chain" evidence="9">
    <location>
        <position position="66"/>
    </location>
    <ligand>
        <name>ATP</name>
        <dbReference type="ChEBI" id="CHEBI:30616"/>
        <note>ligand shared between dimeric partners</note>
    </ligand>
</feature>
<dbReference type="Proteomes" id="UP000075737">
    <property type="component" value="Unassembled WGS sequence"/>
</dbReference>
<evidence type="ECO:0000256" key="3">
    <source>
        <dbReference type="ARBA" id="ARBA00022723"/>
    </source>
</evidence>
<keyword evidence="2 9" id="KW-0808">Transferase</keyword>
<accession>A0A162M7W7</accession>
<gene>
    <name evidence="9 12" type="primary">selD</name>
    <name evidence="12" type="ORF">ATZ99_19140</name>
</gene>